<sequence length="208" mass="23482">MSNHEEEEDTENIKCVVVGDGAVGKTCLLLSYSKNEFPSNYVPTICDNYNSNVTYKDNLVSLSLWDTAGQEEYDQLRPLSYGDTNVFLVCFSVINPDSWQNVKSKWVPELRKHMADTPIVLVGTKIDLRNDSETLKKLTNNGHQPYKTEQGTQFKNEIGAAAYKECSARTMEGLNDVFTSVIETHYQCGKTLTPMERKAGQKKKCTMM</sequence>
<dbReference type="InterPro" id="IPR001806">
    <property type="entry name" value="Small_GTPase"/>
</dbReference>
<dbReference type="GO" id="GO:0007264">
    <property type="term" value="P:small GTPase-mediated signal transduction"/>
    <property type="evidence" value="ECO:0007669"/>
    <property type="project" value="InterPro"/>
</dbReference>
<dbReference type="EMBL" id="JAOPGA020001377">
    <property type="protein sequence ID" value="KAL0487851.1"/>
    <property type="molecule type" value="Genomic_DNA"/>
</dbReference>
<accession>A0AAW2ZGI7</accession>
<dbReference type="InterPro" id="IPR027417">
    <property type="entry name" value="P-loop_NTPase"/>
</dbReference>
<dbReference type="CDD" id="cd00157">
    <property type="entry name" value="Rho"/>
    <property type="match status" value="1"/>
</dbReference>
<keyword evidence="3" id="KW-0342">GTP-binding</keyword>
<proteinExistence type="inferred from homology"/>
<dbReference type="Proteomes" id="UP001431209">
    <property type="component" value="Unassembled WGS sequence"/>
</dbReference>
<evidence type="ECO:0000256" key="2">
    <source>
        <dbReference type="ARBA" id="ARBA00022741"/>
    </source>
</evidence>
<dbReference type="NCBIfam" id="TIGR00231">
    <property type="entry name" value="small_GTP"/>
    <property type="match status" value="1"/>
</dbReference>
<gene>
    <name evidence="4" type="ORF">AKO1_000055</name>
</gene>
<dbReference type="SMART" id="SM00175">
    <property type="entry name" value="RAB"/>
    <property type="match status" value="1"/>
</dbReference>
<evidence type="ECO:0000256" key="3">
    <source>
        <dbReference type="ARBA" id="ARBA00023134"/>
    </source>
</evidence>
<dbReference type="PROSITE" id="PS51419">
    <property type="entry name" value="RAB"/>
    <property type="match status" value="1"/>
</dbReference>
<dbReference type="InterPro" id="IPR005225">
    <property type="entry name" value="Small_GTP-bd"/>
</dbReference>
<protein>
    <submittedName>
        <fullName evidence="4">Ras-related protein Rac</fullName>
    </submittedName>
</protein>
<dbReference type="Pfam" id="PF00071">
    <property type="entry name" value="Ras"/>
    <property type="match status" value="1"/>
</dbReference>
<comment type="caution">
    <text evidence="4">The sequence shown here is derived from an EMBL/GenBank/DDBJ whole genome shotgun (WGS) entry which is preliminary data.</text>
</comment>
<keyword evidence="2" id="KW-0547">Nucleotide-binding</keyword>
<dbReference type="AlphaFoldDB" id="A0AAW2ZGI7"/>
<keyword evidence="5" id="KW-1185">Reference proteome</keyword>
<dbReference type="SUPFAM" id="SSF52540">
    <property type="entry name" value="P-loop containing nucleoside triphosphate hydrolases"/>
    <property type="match status" value="1"/>
</dbReference>
<evidence type="ECO:0000256" key="1">
    <source>
        <dbReference type="ARBA" id="ARBA00010142"/>
    </source>
</evidence>
<dbReference type="PROSITE" id="PS51421">
    <property type="entry name" value="RAS"/>
    <property type="match status" value="1"/>
</dbReference>
<dbReference type="SMART" id="SM00173">
    <property type="entry name" value="RAS"/>
    <property type="match status" value="1"/>
</dbReference>
<dbReference type="Gene3D" id="3.40.50.300">
    <property type="entry name" value="P-loop containing nucleotide triphosphate hydrolases"/>
    <property type="match status" value="1"/>
</dbReference>
<organism evidence="4 5">
    <name type="scientific">Acrasis kona</name>
    <dbReference type="NCBI Taxonomy" id="1008807"/>
    <lineage>
        <taxon>Eukaryota</taxon>
        <taxon>Discoba</taxon>
        <taxon>Heterolobosea</taxon>
        <taxon>Tetramitia</taxon>
        <taxon>Eutetramitia</taxon>
        <taxon>Acrasidae</taxon>
        <taxon>Acrasis</taxon>
    </lineage>
</organism>
<dbReference type="SMART" id="SM00174">
    <property type="entry name" value="RHO"/>
    <property type="match status" value="1"/>
</dbReference>
<dbReference type="PROSITE" id="PS51420">
    <property type="entry name" value="RHO"/>
    <property type="match status" value="1"/>
</dbReference>
<comment type="similarity">
    <text evidence="1">Belongs to the small GTPase superfamily. Rho family.</text>
</comment>
<evidence type="ECO:0000313" key="4">
    <source>
        <dbReference type="EMBL" id="KAL0487851.1"/>
    </source>
</evidence>
<dbReference type="GO" id="GO:0003924">
    <property type="term" value="F:GTPase activity"/>
    <property type="evidence" value="ECO:0007669"/>
    <property type="project" value="InterPro"/>
</dbReference>
<name>A0AAW2ZGI7_9EUKA</name>
<dbReference type="FunFam" id="3.40.50.300:FF:001179">
    <property type="entry name" value="Rho family GTPase"/>
    <property type="match status" value="1"/>
</dbReference>
<dbReference type="GO" id="GO:0005525">
    <property type="term" value="F:GTP binding"/>
    <property type="evidence" value="ECO:0007669"/>
    <property type="project" value="UniProtKB-KW"/>
</dbReference>
<reference evidence="4 5" key="1">
    <citation type="submission" date="2024-03" db="EMBL/GenBank/DDBJ databases">
        <title>The Acrasis kona genome and developmental transcriptomes reveal deep origins of eukaryotic multicellular pathways.</title>
        <authorList>
            <person name="Sheikh S."/>
            <person name="Fu C.-J."/>
            <person name="Brown M.W."/>
            <person name="Baldauf S.L."/>
        </authorList>
    </citation>
    <scope>NUCLEOTIDE SEQUENCE [LARGE SCALE GENOMIC DNA]</scope>
    <source>
        <strain evidence="4 5">ATCC MYA-3509</strain>
    </source>
</reference>
<dbReference type="InterPro" id="IPR003578">
    <property type="entry name" value="Small_GTPase_Rho"/>
</dbReference>
<dbReference type="PANTHER" id="PTHR24072">
    <property type="entry name" value="RHO FAMILY GTPASE"/>
    <property type="match status" value="1"/>
</dbReference>
<evidence type="ECO:0000313" key="5">
    <source>
        <dbReference type="Proteomes" id="UP001431209"/>
    </source>
</evidence>
<dbReference type="PRINTS" id="PR00449">
    <property type="entry name" value="RASTRNSFRMNG"/>
</dbReference>